<organism evidence="2 3">
    <name type="scientific">Enterococcus wangshanyuanii</name>
    <dbReference type="NCBI Taxonomy" id="2005703"/>
    <lineage>
        <taxon>Bacteria</taxon>
        <taxon>Bacillati</taxon>
        <taxon>Bacillota</taxon>
        <taxon>Bacilli</taxon>
        <taxon>Lactobacillales</taxon>
        <taxon>Enterococcaceae</taxon>
        <taxon>Enterococcus</taxon>
    </lineage>
</organism>
<feature type="transmembrane region" description="Helical" evidence="1">
    <location>
        <begin position="229"/>
        <end position="251"/>
    </location>
</feature>
<protein>
    <submittedName>
        <fullName evidence="2">ABC transporter permease</fullName>
    </submittedName>
</protein>
<feature type="transmembrane region" description="Helical" evidence="1">
    <location>
        <begin position="153"/>
        <end position="178"/>
    </location>
</feature>
<dbReference type="Proteomes" id="UP000630615">
    <property type="component" value="Unassembled WGS sequence"/>
</dbReference>
<dbReference type="RefSeq" id="WP_088268632.1">
    <property type="nucleotide sequence ID" value="NZ_BMKI01000001.1"/>
</dbReference>
<feature type="transmembrane region" description="Helical" evidence="1">
    <location>
        <begin position="185"/>
        <end position="204"/>
    </location>
</feature>
<comment type="caution">
    <text evidence="2">The sequence shown here is derived from an EMBL/GenBank/DDBJ whole genome shotgun (WGS) entry which is preliminary data.</text>
</comment>
<accession>A0ABQ1NM36</accession>
<evidence type="ECO:0000313" key="3">
    <source>
        <dbReference type="Proteomes" id="UP000630615"/>
    </source>
</evidence>
<name>A0ABQ1NM36_9ENTE</name>
<feature type="transmembrane region" description="Helical" evidence="1">
    <location>
        <begin position="115"/>
        <end position="141"/>
    </location>
</feature>
<feature type="transmembrane region" description="Helical" evidence="1">
    <location>
        <begin position="21"/>
        <end position="39"/>
    </location>
</feature>
<dbReference type="PANTHER" id="PTHR37305">
    <property type="entry name" value="INTEGRAL MEMBRANE PROTEIN-RELATED"/>
    <property type="match status" value="1"/>
</dbReference>
<proteinExistence type="predicted"/>
<keyword evidence="3" id="KW-1185">Reference proteome</keyword>
<feature type="transmembrane region" description="Helical" evidence="1">
    <location>
        <begin position="76"/>
        <end position="94"/>
    </location>
</feature>
<keyword evidence="1" id="KW-1133">Transmembrane helix</keyword>
<sequence length="256" mass="28183">MRAFIAFTKKELVESLRTYRFPVLITVFLLFGMMSPLFAKLLPEILKSLGDGGEGVVIKMPEPTAMDSWMQFFKNVGQMGMLVLIISFSGIMANELSKGTLINLLTKGMKRSTIILSKFFTASMIWLVSYGLCLIVCWGYTEYYWPSNGLENGFLAFSALWLFGELLIALLIFGGILFGKLSGSLITCLGAVGIFSIISLFPSLQKYNPIALSGDAVNLLNAQKVAADFIPAMIICILLTAAMLITSILIFNKKHV</sequence>
<keyword evidence="1" id="KW-0472">Membrane</keyword>
<dbReference type="EMBL" id="BMKI01000001">
    <property type="protein sequence ID" value="GGC80334.1"/>
    <property type="molecule type" value="Genomic_DNA"/>
</dbReference>
<dbReference type="PANTHER" id="PTHR37305:SF1">
    <property type="entry name" value="MEMBRANE PROTEIN"/>
    <property type="match status" value="1"/>
</dbReference>
<gene>
    <name evidence="2" type="ORF">GCM10011573_07490</name>
</gene>
<evidence type="ECO:0000313" key="2">
    <source>
        <dbReference type="EMBL" id="GGC80334.1"/>
    </source>
</evidence>
<evidence type="ECO:0000256" key="1">
    <source>
        <dbReference type="SAM" id="Phobius"/>
    </source>
</evidence>
<reference evidence="3" key="1">
    <citation type="journal article" date="2019" name="Int. J. Syst. Evol. Microbiol.">
        <title>The Global Catalogue of Microorganisms (GCM) 10K type strain sequencing project: providing services to taxonomists for standard genome sequencing and annotation.</title>
        <authorList>
            <consortium name="The Broad Institute Genomics Platform"/>
            <consortium name="The Broad Institute Genome Sequencing Center for Infectious Disease"/>
            <person name="Wu L."/>
            <person name="Ma J."/>
        </authorList>
    </citation>
    <scope>NUCLEOTIDE SEQUENCE [LARGE SCALE GENOMIC DNA]</scope>
    <source>
        <strain evidence="3">CGMCC 1.15942</strain>
    </source>
</reference>
<keyword evidence="1" id="KW-0812">Transmembrane</keyword>